<keyword evidence="4" id="KW-0186">Copper</keyword>
<dbReference type="GO" id="GO:0005507">
    <property type="term" value="F:copper ion binding"/>
    <property type="evidence" value="ECO:0007669"/>
    <property type="project" value="InterPro"/>
</dbReference>
<dbReference type="Pfam" id="PF00394">
    <property type="entry name" value="Cu-oxidase"/>
    <property type="match status" value="1"/>
</dbReference>
<dbReference type="InterPro" id="IPR008972">
    <property type="entry name" value="Cupredoxin"/>
</dbReference>
<reference evidence="9 10" key="1">
    <citation type="journal article" date="2014" name="Nat. Commun.">
        <title>Molecular traces of alternative social organization in a termite genome.</title>
        <authorList>
            <person name="Terrapon N."/>
            <person name="Li C."/>
            <person name="Robertson H.M."/>
            <person name="Ji L."/>
            <person name="Meng X."/>
            <person name="Booth W."/>
            <person name="Chen Z."/>
            <person name="Childers C.P."/>
            <person name="Glastad K.M."/>
            <person name="Gokhale K."/>
            <person name="Gowin J."/>
            <person name="Gronenberg W."/>
            <person name="Hermansen R.A."/>
            <person name="Hu H."/>
            <person name="Hunt B.G."/>
            <person name="Huylmans A.K."/>
            <person name="Khalil S.M."/>
            <person name="Mitchell R.D."/>
            <person name="Munoz-Torres M.C."/>
            <person name="Mustard J.A."/>
            <person name="Pan H."/>
            <person name="Reese J.T."/>
            <person name="Scharf M.E."/>
            <person name="Sun F."/>
            <person name="Vogel H."/>
            <person name="Xiao J."/>
            <person name="Yang W."/>
            <person name="Yang Z."/>
            <person name="Yang Z."/>
            <person name="Zhou J."/>
            <person name="Zhu J."/>
            <person name="Brent C.S."/>
            <person name="Elsik C.G."/>
            <person name="Goodisman M.A."/>
            <person name="Liberles D.A."/>
            <person name="Roe R.M."/>
            <person name="Vargo E.L."/>
            <person name="Vilcinskas A."/>
            <person name="Wang J."/>
            <person name="Bornberg-Bauer E."/>
            <person name="Korb J."/>
            <person name="Zhang G."/>
            <person name="Liebig J."/>
        </authorList>
    </citation>
    <scope>NUCLEOTIDE SEQUENCE [LARGE SCALE GENOMIC DNA]</scope>
    <source>
        <tissue evidence="9">Whole organism</tissue>
    </source>
</reference>
<dbReference type="FunFam" id="2.60.40.420:FF:000031">
    <property type="entry name" value="Laccase-2 isoform A"/>
    <property type="match status" value="1"/>
</dbReference>
<feature type="domain" description="Plastocyanin-like" evidence="7">
    <location>
        <begin position="511"/>
        <end position="620"/>
    </location>
</feature>
<evidence type="ECO:0000256" key="3">
    <source>
        <dbReference type="ARBA" id="ARBA00023002"/>
    </source>
</evidence>
<keyword evidence="10" id="KW-1185">Reference proteome</keyword>
<evidence type="ECO:0000259" key="7">
    <source>
        <dbReference type="Pfam" id="PF07731"/>
    </source>
</evidence>
<dbReference type="GO" id="GO:0016491">
    <property type="term" value="F:oxidoreductase activity"/>
    <property type="evidence" value="ECO:0007669"/>
    <property type="project" value="UniProtKB-KW"/>
</dbReference>
<keyword evidence="5" id="KW-1133">Transmembrane helix</keyword>
<evidence type="ECO:0000256" key="1">
    <source>
        <dbReference type="ARBA" id="ARBA00010609"/>
    </source>
</evidence>
<dbReference type="CDD" id="cd13858">
    <property type="entry name" value="CuRO_1_tcLCC2_insect_like"/>
    <property type="match status" value="1"/>
</dbReference>
<dbReference type="SUPFAM" id="SSF49503">
    <property type="entry name" value="Cupredoxins"/>
    <property type="match status" value="3"/>
</dbReference>
<dbReference type="CDD" id="cd13905">
    <property type="entry name" value="CuRO_3_tcLLC2_insect_like"/>
    <property type="match status" value="1"/>
</dbReference>
<dbReference type="Pfam" id="PF07732">
    <property type="entry name" value="Cu-oxidase_3"/>
    <property type="match status" value="1"/>
</dbReference>
<feature type="domain" description="Plastocyanin-like" evidence="6">
    <location>
        <begin position="255"/>
        <end position="378"/>
    </location>
</feature>
<feature type="transmembrane region" description="Helical" evidence="5">
    <location>
        <begin position="12"/>
        <end position="34"/>
    </location>
</feature>
<evidence type="ECO:0000313" key="9">
    <source>
        <dbReference type="EMBL" id="KDR11753.1"/>
    </source>
</evidence>
<dbReference type="OrthoDB" id="8181497at2759"/>
<evidence type="ECO:0000259" key="6">
    <source>
        <dbReference type="Pfam" id="PF00394"/>
    </source>
</evidence>
<dbReference type="GO" id="GO:0005886">
    <property type="term" value="C:plasma membrane"/>
    <property type="evidence" value="ECO:0007669"/>
    <property type="project" value="TreeGrafter"/>
</dbReference>
<keyword evidence="2" id="KW-0479">Metal-binding</keyword>
<dbReference type="AlphaFoldDB" id="A0A067QZF8"/>
<dbReference type="Gene3D" id="2.60.40.420">
    <property type="entry name" value="Cupredoxins - blue copper proteins"/>
    <property type="match status" value="3"/>
</dbReference>
<accession>A0A067QZF8</accession>
<dbReference type="InterPro" id="IPR045087">
    <property type="entry name" value="Cu-oxidase_fam"/>
</dbReference>
<dbReference type="OMA" id="DSYWIQL"/>
<proteinExistence type="inferred from homology"/>
<dbReference type="STRING" id="136037.A0A067QZF8"/>
<dbReference type="PANTHER" id="PTHR11709">
    <property type="entry name" value="MULTI-COPPER OXIDASE"/>
    <property type="match status" value="1"/>
</dbReference>
<sequence>MGARCWKPRGPLLLVLPNVTALLLLAGTFLMLNWPPVSIRSTAVRMSRGGEHVEQLEKSRDCSRPCLDGEKAKECHFKFVLETVPTVDRGCSKCPANETECVERHCVLGDGVQRIMLSVNRKLPGTAVQVCEGDTVVVDVESHLPGLETALHWYGQLQRGTPYMDGVPMITQCPIQSETNFRYKFRASNPGTHFYHSHYVSHHADGIFGPFIVRQTPRLDPNSDLYDYDLEEHIVTISAWSRYAFVYNLNLPENMHLSSILINGKGTYFNPDSKPGSQMPKTRFAVKRGGRYRFRVINAAPLDCPVQLQVEGHRLMIIASDGAPVKSTDASHLLLFPGERYDIVLNADQPSSSYWIMVRGHDQCKNLHQEALLVYDGATLPHKLNDITKSSLSELSAAMVKLCPSLSYPTCRPQEIKSLQTADTQNNLAKLQVPQADMKLFIPFDVYAYDGFTDADVNFGFSLKESLYSPSYLYNRNTPVQLSQVDRLTFRYPSSPLLSQPEFILREMLCDEQCRNRKFCECLHIVRVPLNVALDVVLVDEGYGSNHSNTFHLHGYNFLVLGSESLGHPVDVAEIKQIDSHGLLSRNLVDAPRKDTVVVPNKGYTIIRLFTDNPGYWLFEVRSESSIIGGGLQFIVQVGEQNHLPPVPPDFPHCGTHKWPNFVF</sequence>
<evidence type="ECO:0000313" key="10">
    <source>
        <dbReference type="Proteomes" id="UP000027135"/>
    </source>
</evidence>
<evidence type="ECO:0000256" key="4">
    <source>
        <dbReference type="ARBA" id="ARBA00023008"/>
    </source>
</evidence>
<keyword evidence="5" id="KW-0812">Transmembrane</keyword>
<gene>
    <name evidence="9" type="ORF">L798_13701</name>
</gene>
<protein>
    <submittedName>
        <fullName evidence="9">Laccase-25</fullName>
    </submittedName>
</protein>
<dbReference type="GO" id="GO:0006826">
    <property type="term" value="P:iron ion transport"/>
    <property type="evidence" value="ECO:0007669"/>
    <property type="project" value="TreeGrafter"/>
</dbReference>
<dbReference type="InParanoid" id="A0A067QZF8"/>
<comment type="similarity">
    <text evidence="1">Belongs to the multicopper oxidase family.</text>
</comment>
<name>A0A067QZF8_ZOONE</name>
<dbReference type="InterPro" id="IPR011706">
    <property type="entry name" value="Cu-oxidase_C"/>
</dbReference>
<dbReference type="PANTHER" id="PTHR11709:SF394">
    <property type="entry name" value="FI03373P-RELATED"/>
    <property type="match status" value="1"/>
</dbReference>
<dbReference type="CDD" id="cd13884">
    <property type="entry name" value="CuRO_2_tcLCC_insect_like"/>
    <property type="match status" value="1"/>
</dbReference>
<dbReference type="FunFam" id="2.60.40.420:FF:000045">
    <property type="entry name" value="Laccase 2"/>
    <property type="match status" value="1"/>
</dbReference>
<keyword evidence="5" id="KW-0472">Membrane</keyword>
<keyword evidence="3" id="KW-0560">Oxidoreductase</keyword>
<dbReference type="InterPro" id="IPR011707">
    <property type="entry name" value="Cu-oxidase-like_N"/>
</dbReference>
<organism evidence="9 10">
    <name type="scientific">Zootermopsis nevadensis</name>
    <name type="common">Dampwood termite</name>
    <dbReference type="NCBI Taxonomy" id="136037"/>
    <lineage>
        <taxon>Eukaryota</taxon>
        <taxon>Metazoa</taxon>
        <taxon>Ecdysozoa</taxon>
        <taxon>Arthropoda</taxon>
        <taxon>Hexapoda</taxon>
        <taxon>Insecta</taxon>
        <taxon>Pterygota</taxon>
        <taxon>Neoptera</taxon>
        <taxon>Polyneoptera</taxon>
        <taxon>Dictyoptera</taxon>
        <taxon>Blattodea</taxon>
        <taxon>Blattoidea</taxon>
        <taxon>Termitoidae</taxon>
        <taxon>Termopsidae</taxon>
        <taxon>Zootermopsis</taxon>
    </lineage>
</organism>
<dbReference type="EMBL" id="KK853076">
    <property type="protein sequence ID" value="KDR11753.1"/>
    <property type="molecule type" value="Genomic_DNA"/>
</dbReference>
<evidence type="ECO:0000256" key="2">
    <source>
        <dbReference type="ARBA" id="ARBA00022723"/>
    </source>
</evidence>
<evidence type="ECO:0000256" key="5">
    <source>
        <dbReference type="SAM" id="Phobius"/>
    </source>
</evidence>
<dbReference type="Pfam" id="PF07731">
    <property type="entry name" value="Cu-oxidase_2"/>
    <property type="match status" value="1"/>
</dbReference>
<dbReference type="Proteomes" id="UP000027135">
    <property type="component" value="Unassembled WGS sequence"/>
</dbReference>
<dbReference type="eggNOG" id="KOG1263">
    <property type="taxonomic scope" value="Eukaryota"/>
</dbReference>
<feature type="domain" description="Plastocyanin-like" evidence="8">
    <location>
        <begin position="105"/>
        <end position="216"/>
    </location>
</feature>
<dbReference type="InterPro" id="IPR001117">
    <property type="entry name" value="Cu-oxidase_2nd"/>
</dbReference>
<evidence type="ECO:0000259" key="8">
    <source>
        <dbReference type="Pfam" id="PF07732"/>
    </source>
</evidence>